<dbReference type="FunCoup" id="A0A1D2V9M2">
    <property type="interactions" value="71"/>
</dbReference>
<dbReference type="InterPro" id="IPR001202">
    <property type="entry name" value="WW_dom"/>
</dbReference>
<dbReference type="GeneID" id="30962545"/>
<dbReference type="CDD" id="cd00201">
    <property type="entry name" value="WW"/>
    <property type="match status" value="1"/>
</dbReference>
<dbReference type="PROSITE" id="PS50020">
    <property type="entry name" value="WW_DOMAIN_2"/>
    <property type="match status" value="1"/>
</dbReference>
<dbReference type="EMBL" id="KV454493">
    <property type="protein sequence ID" value="ODV58362.1"/>
    <property type="molecule type" value="Genomic_DNA"/>
</dbReference>
<dbReference type="Gene3D" id="2.20.70.10">
    <property type="match status" value="1"/>
</dbReference>
<organism evidence="2 3">
    <name type="scientific">Ascoidea rubescens DSM 1968</name>
    <dbReference type="NCBI Taxonomy" id="1344418"/>
    <lineage>
        <taxon>Eukaryota</taxon>
        <taxon>Fungi</taxon>
        <taxon>Dikarya</taxon>
        <taxon>Ascomycota</taxon>
        <taxon>Saccharomycotina</taxon>
        <taxon>Saccharomycetes</taxon>
        <taxon>Ascoideaceae</taxon>
        <taxon>Ascoidea</taxon>
    </lineage>
</organism>
<sequence length="172" mass="18806">MDFQNNVPKVPEGWKAVWDEKYSCYFYVNLATNVSQWDRPIEPPVERFANTEDRGFNQGGYGGQYQQGGYSTAYTQQPYVQQPYVQQPYGYQQQPYGYQQQPYGYQQQPYGAFPPQAGYGGYQQPVYQQQGKSGGGLGTAGAAAIGLGAGLVGGALIYDALDDSDNAGGGDD</sequence>
<name>A0A1D2V9M2_9ASCO</name>
<reference evidence="3" key="1">
    <citation type="submission" date="2016-05" db="EMBL/GenBank/DDBJ databases">
        <title>Comparative genomics of biotechnologically important yeasts.</title>
        <authorList>
            <consortium name="DOE Joint Genome Institute"/>
            <person name="Riley R."/>
            <person name="Haridas S."/>
            <person name="Wolfe K.H."/>
            <person name="Lopes M.R."/>
            <person name="Hittinger C.T."/>
            <person name="Goker M."/>
            <person name="Salamov A."/>
            <person name="Wisecaver J."/>
            <person name="Long T.M."/>
            <person name="Aerts A.L."/>
            <person name="Barry K."/>
            <person name="Choi C."/>
            <person name="Clum A."/>
            <person name="Coughlan A.Y."/>
            <person name="Deshpande S."/>
            <person name="Douglass A.P."/>
            <person name="Hanson S.J."/>
            <person name="Klenk H.-P."/>
            <person name="Labutti K."/>
            <person name="Lapidus A."/>
            <person name="Lindquist E."/>
            <person name="Lipzen A."/>
            <person name="Meier-Kolthoff J.P."/>
            <person name="Ohm R.A."/>
            <person name="Otillar R.P."/>
            <person name="Pangilinan J."/>
            <person name="Peng Y."/>
            <person name="Rokas A."/>
            <person name="Rosa C.A."/>
            <person name="Scheuner C."/>
            <person name="Sibirny A.A."/>
            <person name="Slot J.C."/>
            <person name="Stielow J.B."/>
            <person name="Sun H."/>
            <person name="Kurtzman C.P."/>
            <person name="Blackwell M."/>
            <person name="Grigoriev I.V."/>
            <person name="Jeffries T.W."/>
        </authorList>
    </citation>
    <scope>NUCLEOTIDE SEQUENCE [LARGE SCALE GENOMIC DNA]</scope>
    <source>
        <strain evidence="3">DSM 1968</strain>
    </source>
</reference>
<dbReference type="Proteomes" id="UP000095038">
    <property type="component" value="Unassembled WGS sequence"/>
</dbReference>
<evidence type="ECO:0000259" key="1">
    <source>
        <dbReference type="PROSITE" id="PS50020"/>
    </source>
</evidence>
<accession>A0A1D2V9M2</accession>
<dbReference type="InParanoid" id="A0A1D2V9M2"/>
<dbReference type="PROSITE" id="PS01159">
    <property type="entry name" value="WW_DOMAIN_1"/>
    <property type="match status" value="1"/>
</dbReference>
<protein>
    <recommendedName>
        <fullName evidence="1">WW domain-containing protein</fullName>
    </recommendedName>
</protein>
<dbReference type="OrthoDB" id="2444812at2759"/>
<dbReference type="InterPro" id="IPR036020">
    <property type="entry name" value="WW_dom_sf"/>
</dbReference>
<dbReference type="STRING" id="1344418.A0A1D2V9M2"/>
<evidence type="ECO:0000313" key="3">
    <source>
        <dbReference type="Proteomes" id="UP000095038"/>
    </source>
</evidence>
<gene>
    <name evidence="2" type="ORF">ASCRUDRAFT_122809</name>
</gene>
<dbReference type="SUPFAM" id="SSF51045">
    <property type="entry name" value="WW domain"/>
    <property type="match status" value="1"/>
</dbReference>
<proteinExistence type="predicted"/>
<feature type="domain" description="WW" evidence="1">
    <location>
        <begin position="8"/>
        <end position="42"/>
    </location>
</feature>
<dbReference type="SMART" id="SM00456">
    <property type="entry name" value="WW"/>
    <property type="match status" value="1"/>
</dbReference>
<dbReference type="Pfam" id="PF00397">
    <property type="entry name" value="WW"/>
    <property type="match status" value="1"/>
</dbReference>
<keyword evidence="3" id="KW-1185">Reference proteome</keyword>
<evidence type="ECO:0000313" key="2">
    <source>
        <dbReference type="EMBL" id="ODV58362.1"/>
    </source>
</evidence>
<dbReference type="RefSeq" id="XP_020044669.1">
    <property type="nucleotide sequence ID" value="XM_020188909.1"/>
</dbReference>
<dbReference type="AlphaFoldDB" id="A0A1D2V9M2"/>